<sequence>GEDTYRQCQNSEPQAARGLCNLFFPWSHAEWTDDSPPYSGIVEKATVLTVVVLGESGIGRLEVMA</sequence>
<keyword evidence="2" id="KW-1185">Reference proteome</keyword>
<proteinExistence type="predicted"/>
<gene>
    <name evidence="1" type="ORF">BS47DRAFT_1355322</name>
</gene>
<reference evidence="1" key="1">
    <citation type="journal article" date="2020" name="Nat. Commun.">
        <title>Large-scale genome sequencing of mycorrhizal fungi provides insights into the early evolution of symbiotic traits.</title>
        <authorList>
            <person name="Miyauchi S."/>
            <person name="Kiss E."/>
            <person name="Kuo A."/>
            <person name="Drula E."/>
            <person name="Kohler A."/>
            <person name="Sanchez-Garcia M."/>
            <person name="Morin E."/>
            <person name="Andreopoulos B."/>
            <person name="Barry K.W."/>
            <person name="Bonito G."/>
            <person name="Buee M."/>
            <person name="Carver A."/>
            <person name="Chen C."/>
            <person name="Cichocki N."/>
            <person name="Clum A."/>
            <person name="Culley D."/>
            <person name="Crous P.W."/>
            <person name="Fauchery L."/>
            <person name="Girlanda M."/>
            <person name="Hayes R.D."/>
            <person name="Keri Z."/>
            <person name="LaButti K."/>
            <person name="Lipzen A."/>
            <person name="Lombard V."/>
            <person name="Magnuson J."/>
            <person name="Maillard F."/>
            <person name="Murat C."/>
            <person name="Nolan M."/>
            <person name="Ohm R.A."/>
            <person name="Pangilinan J."/>
            <person name="Pereira M.F."/>
            <person name="Perotto S."/>
            <person name="Peter M."/>
            <person name="Pfister S."/>
            <person name="Riley R."/>
            <person name="Sitrit Y."/>
            <person name="Stielow J.B."/>
            <person name="Szollosi G."/>
            <person name="Zifcakova L."/>
            <person name="Stursova M."/>
            <person name="Spatafora J.W."/>
            <person name="Tedersoo L."/>
            <person name="Vaario L.M."/>
            <person name="Yamada A."/>
            <person name="Yan M."/>
            <person name="Wang P."/>
            <person name="Xu J."/>
            <person name="Bruns T."/>
            <person name="Baldrian P."/>
            <person name="Vilgalys R."/>
            <person name="Dunand C."/>
            <person name="Henrissat B."/>
            <person name="Grigoriev I.V."/>
            <person name="Hibbett D."/>
            <person name="Nagy L.G."/>
            <person name="Martin F.M."/>
        </authorList>
    </citation>
    <scope>NUCLEOTIDE SEQUENCE</scope>
    <source>
        <strain evidence="1">UP504</strain>
    </source>
</reference>
<protein>
    <submittedName>
        <fullName evidence="1">Uncharacterized protein</fullName>
    </submittedName>
</protein>
<dbReference type="EMBL" id="MU129236">
    <property type="protein sequence ID" value="KAF9504348.1"/>
    <property type="molecule type" value="Genomic_DNA"/>
</dbReference>
<evidence type="ECO:0000313" key="2">
    <source>
        <dbReference type="Proteomes" id="UP000886523"/>
    </source>
</evidence>
<evidence type="ECO:0000313" key="1">
    <source>
        <dbReference type="EMBL" id="KAF9504348.1"/>
    </source>
</evidence>
<feature type="non-terminal residue" evidence="1">
    <location>
        <position position="65"/>
    </location>
</feature>
<name>A0A9P6AEF3_9AGAM</name>
<accession>A0A9P6AEF3</accession>
<comment type="caution">
    <text evidence="1">The sequence shown here is derived from an EMBL/GenBank/DDBJ whole genome shotgun (WGS) entry which is preliminary data.</text>
</comment>
<organism evidence="1 2">
    <name type="scientific">Hydnum rufescens UP504</name>
    <dbReference type="NCBI Taxonomy" id="1448309"/>
    <lineage>
        <taxon>Eukaryota</taxon>
        <taxon>Fungi</taxon>
        <taxon>Dikarya</taxon>
        <taxon>Basidiomycota</taxon>
        <taxon>Agaricomycotina</taxon>
        <taxon>Agaricomycetes</taxon>
        <taxon>Cantharellales</taxon>
        <taxon>Hydnaceae</taxon>
        <taxon>Hydnum</taxon>
    </lineage>
</organism>
<dbReference type="Proteomes" id="UP000886523">
    <property type="component" value="Unassembled WGS sequence"/>
</dbReference>
<feature type="non-terminal residue" evidence="1">
    <location>
        <position position="1"/>
    </location>
</feature>
<dbReference type="AlphaFoldDB" id="A0A9P6AEF3"/>